<keyword evidence="4" id="KW-0131">Cell cycle</keyword>
<dbReference type="Proteomes" id="UP000182124">
    <property type="component" value="Unassembled WGS sequence"/>
</dbReference>
<dbReference type="InterPro" id="IPR037103">
    <property type="entry name" value="Tubulin/FtsZ-like_C"/>
</dbReference>
<evidence type="ECO:0000313" key="4">
    <source>
        <dbReference type="EMBL" id="SCX00261.1"/>
    </source>
</evidence>
<dbReference type="InterPro" id="IPR045061">
    <property type="entry name" value="FtsZ/CetZ"/>
</dbReference>
<evidence type="ECO:0000259" key="3">
    <source>
        <dbReference type="SMART" id="SM00864"/>
    </source>
</evidence>
<dbReference type="PANTHER" id="PTHR30314:SF3">
    <property type="entry name" value="MITOCHONDRIAL DIVISION PROTEIN FSZA"/>
    <property type="match status" value="1"/>
</dbReference>
<protein>
    <submittedName>
        <fullName evidence="4">Cell division GTPase FtsZ</fullName>
    </submittedName>
</protein>
<proteinExistence type="predicted"/>
<keyword evidence="4" id="KW-0132">Cell division</keyword>
<accession>A0A1G4V2R3</accession>
<dbReference type="STRING" id="329186.SAMN02927925_00131"/>
<dbReference type="SMART" id="SM00864">
    <property type="entry name" value="Tubulin"/>
    <property type="match status" value="1"/>
</dbReference>
<keyword evidence="2" id="KW-0342">GTP-binding</keyword>
<feature type="domain" description="Tubulin/FtsZ GTPase" evidence="3">
    <location>
        <begin position="5"/>
        <end position="204"/>
    </location>
</feature>
<dbReference type="SUPFAM" id="SSF52490">
    <property type="entry name" value="Tubulin nucleotide-binding domain-like"/>
    <property type="match status" value="1"/>
</dbReference>
<evidence type="ECO:0000313" key="5">
    <source>
        <dbReference type="Proteomes" id="UP000182124"/>
    </source>
</evidence>
<gene>
    <name evidence="4" type="ORF">SAMN02927925_00131</name>
</gene>
<dbReference type="InterPro" id="IPR003008">
    <property type="entry name" value="Tubulin_FtsZ_GTPase"/>
</dbReference>
<dbReference type="GO" id="GO:0005525">
    <property type="term" value="F:GTP binding"/>
    <property type="evidence" value="ECO:0007669"/>
    <property type="project" value="UniProtKB-KW"/>
</dbReference>
<organism evidence="4 5">
    <name type="scientific">Flavobacterium saliperosum</name>
    <dbReference type="NCBI Taxonomy" id="329186"/>
    <lineage>
        <taxon>Bacteria</taxon>
        <taxon>Pseudomonadati</taxon>
        <taxon>Bacteroidota</taxon>
        <taxon>Flavobacteriia</taxon>
        <taxon>Flavobacteriales</taxon>
        <taxon>Flavobacteriaceae</taxon>
        <taxon>Flavobacterium</taxon>
    </lineage>
</organism>
<dbReference type="eggNOG" id="COG0206">
    <property type="taxonomic scope" value="Bacteria"/>
</dbReference>
<dbReference type="Gene3D" id="3.40.50.1440">
    <property type="entry name" value="Tubulin/FtsZ, GTPase domain"/>
    <property type="match status" value="1"/>
</dbReference>
<dbReference type="Pfam" id="PF00091">
    <property type="entry name" value="Tubulin"/>
    <property type="match status" value="1"/>
</dbReference>
<evidence type="ECO:0000256" key="1">
    <source>
        <dbReference type="ARBA" id="ARBA00022741"/>
    </source>
</evidence>
<sequence>MSTNEIKIIGVGKTGHQIVEKISVEAIKNTDCIVCDINAKDLANSSVQNKILLGTGKIKHLSIENQVEIGMDSVLNSEVELATNLAIYGFDQFDALFGEQSKMTILISRLGGTTEAGATPVIAQIAYKRGVFVGAIVYTPFDFESENTKNIANKALRKLREDCDLVLVIKHSKIGKLYGNLSFKNSESKANEIVIRLVKAIMPMGFINDNRLDLKLFFKNNIDDNPFFIGIGDGEGTDRAKKAIEAALKNTLSERERFEGVNNILLQINSGSTEMTVEEKREIDNVIFNTLKNRSAITMSVSEDCSLGNALSIMVIAY</sequence>
<dbReference type="GO" id="GO:0051301">
    <property type="term" value="P:cell division"/>
    <property type="evidence" value="ECO:0007669"/>
    <property type="project" value="UniProtKB-KW"/>
</dbReference>
<dbReference type="SUPFAM" id="SSF55307">
    <property type="entry name" value="Tubulin C-terminal domain-like"/>
    <property type="match status" value="1"/>
</dbReference>
<keyword evidence="1" id="KW-0547">Nucleotide-binding</keyword>
<dbReference type="InterPro" id="IPR024757">
    <property type="entry name" value="FtsZ_C"/>
</dbReference>
<name>A0A1G4V2R3_9FLAO</name>
<dbReference type="Gene3D" id="3.30.1330.20">
    <property type="entry name" value="Tubulin/FtsZ, C-terminal domain"/>
    <property type="match status" value="1"/>
</dbReference>
<dbReference type="PANTHER" id="PTHR30314">
    <property type="entry name" value="CELL DIVISION PROTEIN FTSZ-RELATED"/>
    <property type="match status" value="1"/>
</dbReference>
<dbReference type="RefSeq" id="WP_023575216.1">
    <property type="nucleotide sequence ID" value="NZ_FMTY01000001.1"/>
</dbReference>
<dbReference type="EMBL" id="FMTY01000001">
    <property type="protein sequence ID" value="SCX00261.1"/>
    <property type="molecule type" value="Genomic_DNA"/>
</dbReference>
<dbReference type="GO" id="GO:0003924">
    <property type="term" value="F:GTPase activity"/>
    <property type="evidence" value="ECO:0007669"/>
    <property type="project" value="InterPro"/>
</dbReference>
<dbReference type="Pfam" id="PF12327">
    <property type="entry name" value="FtsZ_C"/>
    <property type="match status" value="1"/>
</dbReference>
<dbReference type="InterPro" id="IPR036525">
    <property type="entry name" value="Tubulin/FtsZ_GTPase_sf"/>
</dbReference>
<dbReference type="InterPro" id="IPR008280">
    <property type="entry name" value="Tub_FtsZ_C"/>
</dbReference>
<reference evidence="4 5" key="1">
    <citation type="submission" date="2016-10" db="EMBL/GenBank/DDBJ databases">
        <authorList>
            <person name="de Groot N.N."/>
        </authorList>
    </citation>
    <scope>NUCLEOTIDE SEQUENCE [LARGE SCALE GENOMIC DNA]</scope>
    <source>
        <strain evidence="4 5">CGMCC 1.3801</strain>
    </source>
</reference>
<dbReference type="AlphaFoldDB" id="A0A1G4V2R3"/>
<dbReference type="PRINTS" id="PR00423">
    <property type="entry name" value="CELLDVISFTSZ"/>
</dbReference>
<dbReference type="GO" id="GO:0032153">
    <property type="term" value="C:cell division site"/>
    <property type="evidence" value="ECO:0007669"/>
    <property type="project" value="TreeGrafter"/>
</dbReference>
<evidence type="ECO:0000256" key="2">
    <source>
        <dbReference type="ARBA" id="ARBA00023134"/>
    </source>
</evidence>
<dbReference type="GO" id="GO:0005737">
    <property type="term" value="C:cytoplasm"/>
    <property type="evidence" value="ECO:0007669"/>
    <property type="project" value="TreeGrafter"/>
</dbReference>